<accession>A0A6J7NSN8</accession>
<protein>
    <submittedName>
        <fullName evidence="15">Unannotated protein</fullName>
    </submittedName>
</protein>
<dbReference type="EMBL" id="CAEZUN010000176">
    <property type="protein sequence ID" value="CAB4610501.1"/>
    <property type="molecule type" value="Genomic_DNA"/>
</dbReference>
<keyword evidence="9" id="KW-0406">Ion transport</keyword>
<keyword evidence="10 12" id="KW-0472">Membrane</keyword>
<dbReference type="PANTHER" id="PTHR33445">
    <property type="entry name" value="ATP SYNTHASE SUBUNIT B', CHLOROPLASTIC"/>
    <property type="match status" value="1"/>
</dbReference>
<comment type="subcellular location">
    <subcellularLocation>
        <location evidence="2">Endomembrane system</location>
    </subcellularLocation>
    <subcellularLocation>
        <location evidence="1">Membrane</location>
        <topology evidence="1">Single-pass membrane protein</topology>
    </subcellularLocation>
</comment>
<dbReference type="CDD" id="cd06503">
    <property type="entry name" value="ATP-synt_Fo_b"/>
    <property type="match status" value="1"/>
</dbReference>
<comment type="function">
    <text evidence="11">F(1)F(0) ATP synthase produces ATP from ADP in the presence of a proton or sodium gradient. F-type ATPases consist of two structural domains, F(1) containing the extramembraneous catalytic core and F(0) containing the membrane proton channel, linked together by a central stalk and a peripheral stalk. During catalysis, ATP synthesis in the catalytic domain of F(1) is coupled via a rotary mechanism of the central stalk subunits to proton translocation.</text>
</comment>
<dbReference type="InterPro" id="IPR050059">
    <property type="entry name" value="ATP_synthase_B_chain"/>
</dbReference>
<keyword evidence="8 12" id="KW-1133">Transmembrane helix</keyword>
<evidence type="ECO:0000313" key="14">
    <source>
        <dbReference type="EMBL" id="CAB4809498.1"/>
    </source>
</evidence>
<evidence type="ECO:0000313" key="13">
    <source>
        <dbReference type="EMBL" id="CAB4610501.1"/>
    </source>
</evidence>
<evidence type="ECO:0000256" key="12">
    <source>
        <dbReference type="SAM" id="Phobius"/>
    </source>
</evidence>
<dbReference type="Pfam" id="PF00430">
    <property type="entry name" value="ATP-synt_B"/>
    <property type="match status" value="1"/>
</dbReference>
<evidence type="ECO:0000256" key="5">
    <source>
        <dbReference type="ARBA" id="ARBA00022547"/>
    </source>
</evidence>
<feature type="transmembrane region" description="Helical" evidence="12">
    <location>
        <begin position="28"/>
        <end position="47"/>
    </location>
</feature>
<evidence type="ECO:0000256" key="10">
    <source>
        <dbReference type="ARBA" id="ARBA00023136"/>
    </source>
</evidence>
<evidence type="ECO:0000256" key="4">
    <source>
        <dbReference type="ARBA" id="ARBA00022448"/>
    </source>
</evidence>
<dbReference type="AlphaFoldDB" id="A0A6J7NSN8"/>
<proteinExistence type="inferred from homology"/>
<sequence>MKLFLSALIASEDPSQTHHWLFPEKAEIIYGGIASCIIFAGLYKIGWPMIVKSMNARTAKIQKELDGASAARSKSESDASGIRTALGDIESERRKILAEADTQAAAIIADGRARLVKEVTELEAKAVVDLAAARGRSGEELRGEIARLSSAAISSAVAASLNDRAQQDLIEGFIKSVGASK</sequence>
<keyword evidence="6 12" id="KW-0812">Transmembrane</keyword>
<keyword evidence="5" id="KW-0138">CF(0)</keyword>
<keyword evidence="4" id="KW-0813">Transport</keyword>
<evidence type="ECO:0000313" key="15">
    <source>
        <dbReference type="EMBL" id="CAB4995315.1"/>
    </source>
</evidence>
<evidence type="ECO:0000256" key="11">
    <source>
        <dbReference type="ARBA" id="ARBA00025198"/>
    </source>
</evidence>
<dbReference type="GO" id="GO:0046961">
    <property type="term" value="F:proton-transporting ATPase activity, rotational mechanism"/>
    <property type="evidence" value="ECO:0007669"/>
    <property type="project" value="TreeGrafter"/>
</dbReference>
<gene>
    <name evidence="13" type="ORF">UFOPK1826_01232</name>
    <name evidence="14" type="ORF">UFOPK3026_01015</name>
    <name evidence="15" type="ORF">UFOPK4020_00497</name>
</gene>
<evidence type="ECO:0000256" key="3">
    <source>
        <dbReference type="ARBA" id="ARBA00005513"/>
    </source>
</evidence>
<name>A0A6J7NSN8_9ZZZZ</name>
<evidence type="ECO:0000256" key="9">
    <source>
        <dbReference type="ARBA" id="ARBA00023065"/>
    </source>
</evidence>
<dbReference type="GO" id="GO:0012505">
    <property type="term" value="C:endomembrane system"/>
    <property type="evidence" value="ECO:0007669"/>
    <property type="project" value="UniProtKB-SubCell"/>
</dbReference>
<comment type="similarity">
    <text evidence="3">Belongs to the ATPase B chain family.</text>
</comment>
<reference evidence="15" key="1">
    <citation type="submission" date="2020-05" db="EMBL/GenBank/DDBJ databases">
        <authorList>
            <person name="Chiriac C."/>
            <person name="Salcher M."/>
            <person name="Ghai R."/>
            <person name="Kavagutti S V."/>
        </authorList>
    </citation>
    <scope>NUCLEOTIDE SEQUENCE</scope>
</reference>
<evidence type="ECO:0000256" key="2">
    <source>
        <dbReference type="ARBA" id="ARBA00004308"/>
    </source>
</evidence>
<dbReference type="EMBL" id="CAFAAP010000152">
    <property type="protein sequence ID" value="CAB4809498.1"/>
    <property type="molecule type" value="Genomic_DNA"/>
</dbReference>
<evidence type="ECO:0000256" key="8">
    <source>
        <dbReference type="ARBA" id="ARBA00022989"/>
    </source>
</evidence>
<dbReference type="GO" id="GO:0015986">
    <property type="term" value="P:proton motive force-driven ATP synthesis"/>
    <property type="evidence" value="ECO:0007669"/>
    <property type="project" value="InterPro"/>
</dbReference>
<dbReference type="GO" id="GO:0045259">
    <property type="term" value="C:proton-transporting ATP synthase complex"/>
    <property type="evidence" value="ECO:0007669"/>
    <property type="project" value="UniProtKB-KW"/>
</dbReference>
<organism evidence="15">
    <name type="scientific">freshwater metagenome</name>
    <dbReference type="NCBI Taxonomy" id="449393"/>
    <lineage>
        <taxon>unclassified sequences</taxon>
        <taxon>metagenomes</taxon>
        <taxon>ecological metagenomes</taxon>
    </lineage>
</organism>
<evidence type="ECO:0000256" key="1">
    <source>
        <dbReference type="ARBA" id="ARBA00004167"/>
    </source>
</evidence>
<dbReference type="EMBL" id="CAFBOV010000074">
    <property type="protein sequence ID" value="CAB4995315.1"/>
    <property type="molecule type" value="Genomic_DNA"/>
</dbReference>
<dbReference type="PANTHER" id="PTHR33445:SF1">
    <property type="entry name" value="ATP SYNTHASE SUBUNIT B"/>
    <property type="match status" value="1"/>
</dbReference>
<evidence type="ECO:0000256" key="6">
    <source>
        <dbReference type="ARBA" id="ARBA00022692"/>
    </source>
</evidence>
<evidence type="ECO:0000256" key="7">
    <source>
        <dbReference type="ARBA" id="ARBA00022781"/>
    </source>
</evidence>
<keyword evidence="7" id="KW-0375">Hydrogen ion transport</keyword>
<dbReference type="InterPro" id="IPR002146">
    <property type="entry name" value="ATP_synth_b/b'su_bac/chlpt"/>
</dbReference>